<dbReference type="Proteomes" id="UP000007752">
    <property type="component" value="Chromosome 7"/>
</dbReference>
<dbReference type="AlphaFoldDB" id="A3BJQ3"/>
<sequence length="695" mass="73109">MADDLPPPSITPVTAVDAASTAVADAIRAVFQPDARHGIDPTTAANVTESAAAISSTAAWKALISFIEKLSASTSSQPDNPSASAPVNSTAAATISSASAAAFFAGLHTSSAGLQPQHDAIPQGSGAPPPHGHGSLSFVAPSPTAPQADHFYNVDLDDKATANLHAQAISVLNIKSLVPVTLDVNSGTYTWWRGLLLVILSKYALADHVLTDNYRPDHPDWMRMDCVVLSWMYGTISTDLLESVMTHTTTARLVWRSLEHQFLGNREARALNLNAEFYNFQQGDLSVTDYCRRLKAMAADLADVGEPVGDRTLTLATIQGLDENFAHLQSAFTMRKPFPSFAEVRSQLLLDELTKNRSHTPATTLIAATSGRTSGGAANSNPAHITGYGNNSNTGNRNSNGRQGGNNRGRRHNNNGGNGGQQQPQFRPPGSSAQAASWPSPLNPWNGTLQMWPVPVGMIPSRVVGSGSGLLGPRPGAPSHFAGSMVAASHNGVPQHPAAPSVLGHAGPAQSLAASTSYQPVFAAMPSTPGTPASWNGSANTQWDQQGLINAFNTVSLSQPPSSDCLAGDGGDAVAALRQRQARGGRTGGGGVDAIEVEDGLAPGRRWRDAGGRAESEGDAVEAEGGAAEVEAAPPRWRHRRHGGGGKAESAWWRRKAEAAEAREAPWKRRRRHGGGRRRRRDRAECDAMGRGGVA</sequence>
<protein>
    <recommendedName>
        <fullName evidence="3">Retrotransposon protein, putative, unclassified</fullName>
    </recommendedName>
</protein>
<evidence type="ECO:0000313" key="2">
    <source>
        <dbReference type="EMBL" id="EAZ39792.1"/>
    </source>
</evidence>
<feature type="region of interest" description="Disordered" evidence="1">
    <location>
        <begin position="581"/>
        <end position="695"/>
    </location>
</feature>
<dbReference type="PANTHER" id="PTHR47481:SF31">
    <property type="entry name" value="OS01G0873500 PROTEIN"/>
    <property type="match status" value="1"/>
</dbReference>
<dbReference type="PANTHER" id="PTHR47481">
    <property type="match status" value="1"/>
</dbReference>
<feature type="compositionally biased region" description="Basic residues" evidence="1">
    <location>
        <begin position="668"/>
        <end position="681"/>
    </location>
</feature>
<evidence type="ECO:0000256" key="1">
    <source>
        <dbReference type="SAM" id="MobiDB-lite"/>
    </source>
</evidence>
<feature type="region of interest" description="Disordered" evidence="1">
    <location>
        <begin position="114"/>
        <end position="137"/>
    </location>
</feature>
<feature type="compositionally biased region" description="Basic and acidic residues" evidence="1">
    <location>
        <begin position="606"/>
        <end position="616"/>
    </location>
</feature>
<name>A3BJQ3_ORYSJ</name>
<reference evidence="2" key="2">
    <citation type="submission" date="2008-12" db="EMBL/GenBank/DDBJ databases">
        <title>Improved gene annotation of the rice (Oryza sativa) genomes.</title>
        <authorList>
            <person name="Wang J."/>
            <person name="Li R."/>
            <person name="Fan W."/>
            <person name="Huang Q."/>
            <person name="Zhang J."/>
            <person name="Zhou Y."/>
            <person name="Hu Y."/>
            <person name="Zi S."/>
            <person name="Li J."/>
            <person name="Ni P."/>
            <person name="Zheng H."/>
            <person name="Zhang Y."/>
            <person name="Zhao M."/>
            <person name="Hao Q."/>
            <person name="McDermott J."/>
            <person name="Samudrala R."/>
            <person name="Kristiansen K."/>
            <person name="Wong G.K.-S."/>
        </authorList>
    </citation>
    <scope>NUCLEOTIDE SEQUENCE</scope>
</reference>
<dbReference type="EMBL" id="CM000144">
    <property type="protein sequence ID" value="EAZ39792.1"/>
    <property type="molecule type" value="Genomic_DNA"/>
</dbReference>
<gene>
    <name evidence="2" type="ORF">OsJ_24232</name>
</gene>
<reference evidence="2" key="1">
    <citation type="journal article" date="2005" name="PLoS Biol.">
        <title>The genomes of Oryza sativa: a history of duplications.</title>
        <authorList>
            <person name="Yu J."/>
            <person name="Wang J."/>
            <person name="Lin W."/>
            <person name="Li S."/>
            <person name="Li H."/>
            <person name="Zhou J."/>
            <person name="Ni P."/>
            <person name="Dong W."/>
            <person name="Hu S."/>
            <person name="Zeng C."/>
            <person name="Zhang J."/>
            <person name="Zhang Y."/>
            <person name="Li R."/>
            <person name="Xu Z."/>
            <person name="Li S."/>
            <person name="Li X."/>
            <person name="Zheng H."/>
            <person name="Cong L."/>
            <person name="Lin L."/>
            <person name="Yin J."/>
            <person name="Geng J."/>
            <person name="Li G."/>
            <person name="Shi J."/>
            <person name="Liu J."/>
            <person name="Lv H."/>
            <person name="Li J."/>
            <person name="Wang J."/>
            <person name="Deng Y."/>
            <person name="Ran L."/>
            <person name="Shi X."/>
            <person name="Wang X."/>
            <person name="Wu Q."/>
            <person name="Li C."/>
            <person name="Ren X."/>
            <person name="Wang J."/>
            <person name="Wang X."/>
            <person name="Li D."/>
            <person name="Liu D."/>
            <person name="Zhang X."/>
            <person name="Ji Z."/>
            <person name="Zhao W."/>
            <person name="Sun Y."/>
            <person name="Zhang Z."/>
            <person name="Bao J."/>
            <person name="Han Y."/>
            <person name="Dong L."/>
            <person name="Ji J."/>
            <person name="Chen P."/>
            <person name="Wu S."/>
            <person name="Liu J."/>
            <person name="Xiao Y."/>
            <person name="Bu D."/>
            <person name="Tan J."/>
            <person name="Yang L."/>
            <person name="Ye C."/>
            <person name="Zhang J."/>
            <person name="Xu J."/>
            <person name="Zhou Y."/>
            <person name="Yu Y."/>
            <person name="Zhang B."/>
            <person name="Zhuang S."/>
            <person name="Wei H."/>
            <person name="Liu B."/>
            <person name="Lei M."/>
            <person name="Yu H."/>
            <person name="Li Y."/>
            <person name="Xu H."/>
            <person name="Wei S."/>
            <person name="He X."/>
            <person name="Fang L."/>
            <person name="Zhang Z."/>
            <person name="Zhang Y."/>
            <person name="Huang X."/>
            <person name="Su Z."/>
            <person name="Tong W."/>
            <person name="Li J."/>
            <person name="Tong Z."/>
            <person name="Li S."/>
            <person name="Ye J."/>
            <person name="Wang L."/>
            <person name="Fang L."/>
            <person name="Lei T."/>
            <person name="Chen C."/>
            <person name="Chen H."/>
            <person name="Xu Z."/>
            <person name="Li H."/>
            <person name="Huang H."/>
            <person name="Zhang F."/>
            <person name="Xu H."/>
            <person name="Li N."/>
            <person name="Zhao C."/>
            <person name="Li S."/>
            <person name="Dong L."/>
            <person name="Huang Y."/>
            <person name="Li L."/>
            <person name="Xi Y."/>
            <person name="Qi Q."/>
            <person name="Li W."/>
            <person name="Zhang B."/>
            <person name="Hu W."/>
            <person name="Zhang Y."/>
            <person name="Tian X."/>
            <person name="Jiao Y."/>
            <person name="Liang X."/>
            <person name="Jin J."/>
            <person name="Gao L."/>
            <person name="Zheng W."/>
            <person name="Hao B."/>
            <person name="Liu S."/>
            <person name="Wang W."/>
            <person name="Yuan L."/>
            <person name="Cao M."/>
            <person name="McDermott J."/>
            <person name="Samudrala R."/>
            <person name="Wang J."/>
            <person name="Wong G.K."/>
            <person name="Yang H."/>
        </authorList>
    </citation>
    <scope>NUCLEOTIDE SEQUENCE [LARGE SCALE GENOMIC DNA]</scope>
</reference>
<dbReference type="Pfam" id="PF14223">
    <property type="entry name" value="Retrotran_gag_2"/>
    <property type="match status" value="1"/>
</dbReference>
<feature type="compositionally biased region" description="Low complexity" evidence="1">
    <location>
        <begin position="421"/>
        <end position="431"/>
    </location>
</feature>
<feature type="compositionally biased region" description="Low complexity" evidence="1">
    <location>
        <begin position="367"/>
        <end position="401"/>
    </location>
</feature>
<feature type="compositionally biased region" description="Basic and acidic residues" evidence="1">
    <location>
        <begin position="655"/>
        <end position="667"/>
    </location>
</feature>
<accession>A3BJQ3</accession>
<proteinExistence type="predicted"/>
<feature type="compositionally biased region" description="Low complexity" evidence="1">
    <location>
        <begin position="623"/>
        <end position="633"/>
    </location>
</feature>
<organism evidence="2">
    <name type="scientific">Oryza sativa subsp. japonica</name>
    <name type="common">Rice</name>
    <dbReference type="NCBI Taxonomy" id="39947"/>
    <lineage>
        <taxon>Eukaryota</taxon>
        <taxon>Viridiplantae</taxon>
        <taxon>Streptophyta</taxon>
        <taxon>Embryophyta</taxon>
        <taxon>Tracheophyta</taxon>
        <taxon>Spermatophyta</taxon>
        <taxon>Magnoliopsida</taxon>
        <taxon>Liliopsida</taxon>
        <taxon>Poales</taxon>
        <taxon>Poaceae</taxon>
        <taxon>BOP clade</taxon>
        <taxon>Oryzoideae</taxon>
        <taxon>Oryzeae</taxon>
        <taxon>Oryzinae</taxon>
        <taxon>Oryza</taxon>
        <taxon>Oryza sativa</taxon>
    </lineage>
</organism>
<feature type="region of interest" description="Disordered" evidence="1">
    <location>
        <begin position="361"/>
        <end position="444"/>
    </location>
</feature>
<evidence type="ECO:0008006" key="3">
    <source>
        <dbReference type="Google" id="ProtNLM"/>
    </source>
</evidence>